<dbReference type="SUPFAM" id="SSF53850">
    <property type="entry name" value="Periplasmic binding protein-like II"/>
    <property type="match status" value="1"/>
</dbReference>
<organism evidence="3 4">
    <name type="scientific">Reichenbachiella agariperforans</name>
    <dbReference type="NCBI Taxonomy" id="156994"/>
    <lineage>
        <taxon>Bacteria</taxon>
        <taxon>Pseudomonadati</taxon>
        <taxon>Bacteroidota</taxon>
        <taxon>Cytophagia</taxon>
        <taxon>Cytophagales</taxon>
        <taxon>Reichenbachiellaceae</taxon>
        <taxon>Reichenbachiella</taxon>
    </lineage>
</organism>
<gene>
    <name evidence="3" type="ORF">SAMN04488028_10420</name>
</gene>
<dbReference type="Pfam" id="PF12849">
    <property type="entry name" value="PBP_like_2"/>
    <property type="match status" value="1"/>
</dbReference>
<keyword evidence="1" id="KW-0732">Signal</keyword>
<dbReference type="Proteomes" id="UP000184474">
    <property type="component" value="Unassembled WGS sequence"/>
</dbReference>
<evidence type="ECO:0000313" key="3">
    <source>
        <dbReference type="EMBL" id="SHK26757.1"/>
    </source>
</evidence>
<dbReference type="InterPro" id="IPR050811">
    <property type="entry name" value="Phosphate_ABC_transporter"/>
</dbReference>
<dbReference type="STRING" id="156994.SAMN04488028_10420"/>
<reference evidence="4" key="1">
    <citation type="submission" date="2016-11" db="EMBL/GenBank/DDBJ databases">
        <authorList>
            <person name="Varghese N."/>
            <person name="Submissions S."/>
        </authorList>
    </citation>
    <scope>NUCLEOTIDE SEQUENCE [LARGE SCALE GENOMIC DNA]</scope>
    <source>
        <strain evidence="4">DSM 26134</strain>
    </source>
</reference>
<evidence type="ECO:0000259" key="2">
    <source>
        <dbReference type="Pfam" id="PF12849"/>
    </source>
</evidence>
<sequence length="256" mass="28637">MHETFDALKRDFEKLQDTLSLEIEGGGSRTGLMAIKDHSVDIGLSSYAFDLDSVLGANHGVKEQIVAYDGIVIINNDLNPIEQLTREQIGGIYRGEIVDWSELGGEPGKIMPVMRDQNSGTQKYFSEFFELSTISEDAVIASENNEIVSKVYEDKRGIGFIGFAYVTLNVRELQLPSIKEKDTFFIAPSFKTIRQGEYPLRRGLRMYYEDKENAKVTSFLSYLSSERAQNIIEGNGLISNVSGEEPLLTEEGLTIL</sequence>
<dbReference type="PANTHER" id="PTHR30570">
    <property type="entry name" value="PERIPLASMIC PHOSPHATE BINDING COMPONENT OF PHOSPHATE ABC TRANSPORTER"/>
    <property type="match status" value="1"/>
</dbReference>
<feature type="domain" description="PBP" evidence="2">
    <location>
        <begin position="8"/>
        <end position="226"/>
    </location>
</feature>
<dbReference type="InterPro" id="IPR024370">
    <property type="entry name" value="PBP_domain"/>
</dbReference>
<dbReference type="EMBL" id="FRAA01000004">
    <property type="protein sequence ID" value="SHK26757.1"/>
    <property type="molecule type" value="Genomic_DNA"/>
</dbReference>
<protein>
    <submittedName>
        <fullName evidence="3">Phosphate ABC transporter substrate-binding protein, PhoT family</fullName>
    </submittedName>
</protein>
<dbReference type="AlphaFoldDB" id="A0A1M6R345"/>
<dbReference type="PANTHER" id="PTHR30570:SF1">
    <property type="entry name" value="PHOSPHATE-BINDING PROTEIN PSTS"/>
    <property type="match status" value="1"/>
</dbReference>
<accession>A0A1M6R345</accession>
<dbReference type="Gene3D" id="3.40.190.10">
    <property type="entry name" value="Periplasmic binding protein-like II"/>
    <property type="match status" value="2"/>
</dbReference>
<proteinExistence type="predicted"/>
<name>A0A1M6R345_REIAG</name>
<evidence type="ECO:0000256" key="1">
    <source>
        <dbReference type="ARBA" id="ARBA00022729"/>
    </source>
</evidence>
<evidence type="ECO:0000313" key="4">
    <source>
        <dbReference type="Proteomes" id="UP000184474"/>
    </source>
</evidence>
<keyword evidence="4" id="KW-1185">Reference proteome</keyword>